<reference evidence="14 15" key="1">
    <citation type="submission" date="2016-12" db="EMBL/GenBank/DDBJ databases">
        <authorList>
            <person name="Gulvik C.A."/>
        </authorList>
    </citation>
    <scope>NUCLEOTIDE SEQUENCE [LARGE SCALE GENOMIC DNA]</scope>
    <source>
        <strain evidence="13 15">12-5202</strain>
        <strain evidence="12 14">12-5291</strain>
    </source>
</reference>
<dbReference type="PANTHER" id="PTHR11692:SF0">
    <property type="entry name" value="BIFUNCTIONAL PURINE BIOSYNTHESIS PROTEIN ATIC"/>
    <property type="match status" value="1"/>
</dbReference>
<evidence type="ECO:0000259" key="11">
    <source>
        <dbReference type="PROSITE" id="PS51855"/>
    </source>
</evidence>
<keyword evidence="7 10" id="KW-0511">Multifunctional enzyme</keyword>
<name>A0AB36JKC5_9STRE</name>
<comment type="catalytic activity">
    <reaction evidence="8 10">
        <text>(6R)-10-formyltetrahydrofolate + 5-amino-1-(5-phospho-beta-D-ribosyl)imidazole-4-carboxamide = 5-formamido-1-(5-phospho-D-ribosyl)imidazole-4-carboxamide + (6S)-5,6,7,8-tetrahydrofolate</text>
        <dbReference type="Rhea" id="RHEA:22192"/>
        <dbReference type="ChEBI" id="CHEBI:57453"/>
        <dbReference type="ChEBI" id="CHEBI:58467"/>
        <dbReference type="ChEBI" id="CHEBI:58475"/>
        <dbReference type="ChEBI" id="CHEBI:195366"/>
        <dbReference type="EC" id="2.1.2.3"/>
    </reaction>
</comment>
<dbReference type="EC" id="2.1.2.3" evidence="10"/>
<dbReference type="SUPFAM" id="SSF53927">
    <property type="entry name" value="Cytidine deaminase-like"/>
    <property type="match status" value="1"/>
</dbReference>
<dbReference type="PROSITE" id="PS51855">
    <property type="entry name" value="MGS"/>
    <property type="match status" value="1"/>
</dbReference>
<evidence type="ECO:0000313" key="14">
    <source>
        <dbReference type="Proteomes" id="UP000188600"/>
    </source>
</evidence>
<dbReference type="Gene3D" id="3.40.50.1380">
    <property type="entry name" value="Methylglyoxal synthase-like domain"/>
    <property type="match status" value="1"/>
</dbReference>
<dbReference type="EMBL" id="MSPR01000018">
    <property type="protein sequence ID" value="ONK27031.1"/>
    <property type="molecule type" value="Genomic_DNA"/>
</dbReference>
<evidence type="ECO:0000256" key="1">
    <source>
        <dbReference type="ARBA" id="ARBA00004844"/>
    </source>
</evidence>
<comment type="domain">
    <text evidence="10">The IMP cyclohydrolase activity resides in the N-terminal region.</text>
</comment>
<dbReference type="Pfam" id="PF02142">
    <property type="entry name" value="MGS"/>
    <property type="match status" value="1"/>
</dbReference>
<proteinExistence type="inferred from homology"/>
<dbReference type="InterPro" id="IPR024051">
    <property type="entry name" value="AICAR_Tfase_dup_dom_sf"/>
</dbReference>
<dbReference type="InterPro" id="IPR016193">
    <property type="entry name" value="Cytidine_deaminase-like"/>
</dbReference>
<evidence type="ECO:0000313" key="15">
    <source>
        <dbReference type="Proteomes" id="UP000188946"/>
    </source>
</evidence>
<dbReference type="HAMAP" id="MF_00139">
    <property type="entry name" value="PurH"/>
    <property type="match status" value="1"/>
</dbReference>
<evidence type="ECO:0000256" key="10">
    <source>
        <dbReference type="HAMAP-Rule" id="MF_00139"/>
    </source>
</evidence>
<dbReference type="NCBIfam" id="NF002049">
    <property type="entry name" value="PRK00881.1"/>
    <property type="match status" value="1"/>
</dbReference>
<dbReference type="SMART" id="SM00798">
    <property type="entry name" value="AICARFT_IMPCHas"/>
    <property type="match status" value="1"/>
</dbReference>
<dbReference type="Gene3D" id="3.40.140.20">
    <property type="match status" value="2"/>
</dbReference>
<evidence type="ECO:0000256" key="6">
    <source>
        <dbReference type="ARBA" id="ARBA00022801"/>
    </source>
</evidence>
<evidence type="ECO:0000256" key="9">
    <source>
        <dbReference type="ARBA" id="ARBA00050687"/>
    </source>
</evidence>
<evidence type="ECO:0000256" key="7">
    <source>
        <dbReference type="ARBA" id="ARBA00023268"/>
    </source>
</evidence>
<dbReference type="InterPro" id="IPR011607">
    <property type="entry name" value="MGS-like_dom"/>
</dbReference>
<sequence length="516" mass="56335">MTKKRALISVSDKTGIVDFASQLKNLGWEIISTGGTKVALDQAGVATIAIDDVTGFPEMMDGRVKTLHPNIHGGLLARRDVDSHLQAATDNHIELIDLVVVNLYPFKETILKPDVTYAEAVENIDIGGPSMLRSAAKNHASVTVVVDPADYAVVLEELASAGETSYATRQVLAAKVFRHTAAYDALIAAYFTKQVGETKPEKLTLTYDLKQPMRYGENPQQEADFYQKAIPTAYSIASAKQLNGKELSFNNIRDADAAIRIIRDFKDRPTVVALKHMNPCGIGQADDIETAWDYAYEADPVSIFGGIVVLNREVDAATAKKMHSIFLEIIIAPSYSEEALAILTTKKKNLRILQLPFEAQEASEAEAEYTGVVGGLLVQNQDVIVENPSDWTVVTKRQPSDQEKTALEFAWKAIKYVKSNGIIVTNDHMTLGVGPGQTNRVASVKIAIEQAKDRLDGAVLASDAFFPFADNIEEIAAAGIKAIIQPGGSVRDQESIDMADKYGLTMIFTGVRHFRH</sequence>
<evidence type="ECO:0000256" key="5">
    <source>
        <dbReference type="ARBA" id="ARBA00022755"/>
    </source>
</evidence>
<keyword evidence="4 10" id="KW-0808">Transferase</keyword>
<dbReference type="EMBL" id="MSPT01000020">
    <property type="protein sequence ID" value="ONK25891.1"/>
    <property type="molecule type" value="Genomic_DNA"/>
</dbReference>
<dbReference type="PIRSF" id="PIRSF000414">
    <property type="entry name" value="AICARFT_IMPCHas"/>
    <property type="match status" value="1"/>
</dbReference>
<dbReference type="FunFam" id="3.40.140.20:FF:000001">
    <property type="entry name" value="Bifunctional purine biosynthesis protein PurH"/>
    <property type="match status" value="1"/>
</dbReference>
<dbReference type="GO" id="GO:0006189">
    <property type="term" value="P:'de novo' IMP biosynthetic process"/>
    <property type="evidence" value="ECO:0007669"/>
    <property type="project" value="UniProtKB-UniRule"/>
</dbReference>
<dbReference type="AlphaFoldDB" id="A0AB36JKC5"/>
<dbReference type="InterPro" id="IPR036914">
    <property type="entry name" value="MGS-like_dom_sf"/>
</dbReference>
<evidence type="ECO:0000256" key="8">
    <source>
        <dbReference type="ARBA" id="ARBA00050488"/>
    </source>
</evidence>
<evidence type="ECO:0000256" key="4">
    <source>
        <dbReference type="ARBA" id="ARBA00022679"/>
    </source>
</evidence>
<dbReference type="Proteomes" id="UP000188600">
    <property type="component" value="Unassembled WGS sequence"/>
</dbReference>
<evidence type="ECO:0000256" key="3">
    <source>
        <dbReference type="ARBA" id="ARBA00007667"/>
    </source>
</evidence>
<dbReference type="SMART" id="SM00851">
    <property type="entry name" value="MGS"/>
    <property type="match status" value="1"/>
</dbReference>
<dbReference type="GO" id="GO:0005829">
    <property type="term" value="C:cytosol"/>
    <property type="evidence" value="ECO:0007669"/>
    <property type="project" value="TreeGrafter"/>
</dbReference>
<dbReference type="GO" id="GO:0003937">
    <property type="term" value="F:IMP cyclohydrolase activity"/>
    <property type="evidence" value="ECO:0007669"/>
    <property type="project" value="UniProtKB-UniRule"/>
</dbReference>
<comment type="pathway">
    <text evidence="2 10">Purine metabolism; IMP biosynthesis via de novo pathway; 5-formamido-1-(5-phospho-D-ribosyl)imidazole-4-carboxamide from 5-amino-1-(5-phospho-D-ribosyl)imidazole-4-carboxamide (10-formyl THF route): step 1/1.</text>
</comment>
<gene>
    <name evidence="10" type="primary">purH</name>
    <name evidence="13" type="ORF">BVE84_08565</name>
    <name evidence="12" type="ORF">BVE86_08945</name>
</gene>
<protein>
    <recommendedName>
        <fullName evidence="10">Bifunctional purine biosynthesis protein PurH</fullName>
    </recommendedName>
    <domain>
        <recommendedName>
            <fullName evidence="10">Phosphoribosylaminoimidazolecarboxamide formyltransferase</fullName>
            <ecNumber evidence="10">2.1.2.3</ecNumber>
        </recommendedName>
        <alternativeName>
            <fullName evidence="10">AICAR transformylase</fullName>
        </alternativeName>
    </domain>
    <domain>
        <recommendedName>
            <fullName evidence="10">IMP cyclohydrolase</fullName>
            <ecNumber evidence="10">3.5.4.10</ecNumber>
        </recommendedName>
        <alternativeName>
            <fullName evidence="10">ATIC</fullName>
        </alternativeName>
        <alternativeName>
            <fullName evidence="10">IMP synthase</fullName>
        </alternativeName>
        <alternativeName>
            <fullName evidence="10">Inosinicase</fullName>
        </alternativeName>
    </domain>
</protein>
<keyword evidence="15" id="KW-1185">Reference proteome</keyword>
<dbReference type="FunFam" id="3.40.50.1380:FF:000001">
    <property type="entry name" value="Bifunctional purine biosynthesis protein PurH"/>
    <property type="match status" value="1"/>
</dbReference>
<comment type="caution">
    <text evidence="12">The sequence shown here is derived from an EMBL/GenBank/DDBJ whole genome shotgun (WGS) entry which is preliminary data.</text>
</comment>
<dbReference type="Proteomes" id="UP000188946">
    <property type="component" value="Unassembled WGS sequence"/>
</dbReference>
<dbReference type="PANTHER" id="PTHR11692">
    <property type="entry name" value="BIFUNCTIONAL PURINE BIOSYNTHESIS PROTEIN PURH"/>
    <property type="match status" value="1"/>
</dbReference>
<comment type="pathway">
    <text evidence="1 10">Purine metabolism; IMP biosynthesis via de novo pathway; IMP from 5-formamido-1-(5-phospho-D-ribosyl)imidazole-4-carboxamide: step 1/1.</text>
</comment>
<dbReference type="InterPro" id="IPR002695">
    <property type="entry name" value="PurH-like"/>
</dbReference>
<dbReference type="FunFam" id="3.40.140.20:FF:000002">
    <property type="entry name" value="Bifunctional purine biosynthesis protein PurH"/>
    <property type="match status" value="1"/>
</dbReference>
<feature type="domain" description="MGS-like" evidence="11">
    <location>
        <begin position="1"/>
        <end position="146"/>
    </location>
</feature>
<dbReference type="CDD" id="cd01421">
    <property type="entry name" value="IMPCH"/>
    <property type="match status" value="1"/>
</dbReference>
<comment type="catalytic activity">
    <reaction evidence="9 10">
        <text>IMP + H2O = 5-formamido-1-(5-phospho-D-ribosyl)imidazole-4-carboxamide</text>
        <dbReference type="Rhea" id="RHEA:18445"/>
        <dbReference type="ChEBI" id="CHEBI:15377"/>
        <dbReference type="ChEBI" id="CHEBI:58053"/>
        <dbReference type="ChEBI" id="CHEBI:58467"/>
        <dbReference type="EC" id="3.5.4.10"/>
    </reaction>
</comment>
<dbReference type="EC" id="3.5.4.10" evidence="10"/>
<dbReference type="RefSeq" id="WP_076996610.1">
    <property type="nucleotide sequence ID" value="NZ_MSPR01000018.1"/>
</dbReference>
<evidence type="ECO:0000313" key="12">
    <source>
        <dbReference type="EMBL" id="ONK25891.1"/>
    </source>
</evidence>
<dbReference type="GO" id="GO:0004643">
    <property type="term" value="F:phosphoribosylaminoimidazolecarboxamide formyltransferase activity"/>
    <property type="evidence" value="ECO:0007669"/>
    <property type="project" value="UniProtKB-UniRule"/>
</dbReference>
<accession>A0AB36JKC5</accession>
<keyword evidence="5 10" id="KW-0658">Purine biosynthesis</keyword>
<dbReference type="NCBIfam" id="TIGR00355">
    <property type="entry name" value="purH"/>
    <property type="match status" value="1"/>
</dbReference>
<evidence type="ECO:0000313" key="13">
    <source>
        <dbReference type="EMBL" id="ONK27031.1"/>
    </source>
</evidence>
<keyword evidence="6 10" id="KW-0378">Hydrolase</keyword>
<comment type="similarity">
    <text evidence="3 10">Belongs to the PurH family.</text>
</comment>
<evidence type="ECO:0000256" key="2">
    <source>
        <dbReference type="ARBA" id="ARBA00004954"/>
    </source>
</evidence>
<organism evidence="12 14">
    <name type="scientific">Streptococcus azizii</name>
    <dbReference type="NCBI Taxonomy" id="1579424"/>
    <lineage>
        <taxon>Bacteria</taxon>
        <taxon>Bacillati</taxon>
        <taxon>Bacillota</taxon>
        <taxon>Bacilli</taxon>
        <taxon>Lactobacillales</taxon>
        <taxon>Streptococcaceae</taxon>
        <taxon>Streptococcus</taxon>
    </lineage>
</organism>
<dbReference type="SUPFAM" id="SSF52335">
    <property type="entry name" value="Methylglyoxal synthase-like"/>
    <property type="match status" value="1"/>
</dbReference>
<dbReference type="Pfam" id="PF01808">
    <property type="entry name" value="AICARFT_IMPCHas"/>
    <property type="match status" value="1"/>
</dbReference>